<gene>
    <name evidence="8" type="ORF">XFHB_00315</name>
</gene>
<name>A0ABC8AAR4_XYLFS</name>
<dbReference type="Pfam" id="PF00419">
    <property type="entry name" value="Fimbrial"/>
    <property type="match status" value="1"/>
</dbReference>
<feature type="domain" description="MrkD-like receptor binding" evidence="7">
    <location>
        <begin position="51"/>
        <end position="199"/>
    </location>
</feature>
<dbReference type="InterPro" id="IPR008966">
    <property type="entry name" value="Adhesion_dom_sf"/>
</dbReference>
<evidence type="ECO:0000256" key="4">
    <source>
        <dbReference type="ARBA" id="ARBA00023263"/>
    </source>
</evidence>
<dbReference type="KEGG" id="xfh:XFHB_00315"/>
<comment type="subcellular location">
    <subcellularLocation>
        <location evidence="1">Fimbrium</location>
    </subcellularLocation>
</comment>
<dbReference type="InterPro" id="IPR000259">
    <property type="entry name" value="Adhesion_dom_fimbrial"/>
</dbReference>
<comment type="similarity">
    <text evidence="2">Belongs to the fimbrial protein family.</text>
</comment>
<dbReference type="EMBL" id="CP009885">
    <property type="protein sequence ID" value="ALR05552.2"/>
    <property type="molecule type" value="Genomic_DNA"/>
</dbReference>
<evidence type="ECO:0000259" key="7">
    <source>
        <dbReference type="Pfam" id="PF22003"/>
    </source>
</evidence>
<feature type="domain" description="Fimbrial-type adhesion" evidence="6">
    <location>
        <begin position="203"/>
        <end position="356"/>
    </location>
</feature>
<proteinExistence type="inferred from homology"/>
<reference evidence="9" key="1">
    <citation type="submission" date="2014-11" db="EMBL/GenBank/DDBJ databases">
        <title>Xylella fastidiosa Hib4 Genome Sequencing.</title>
        <authorList>
            <person name="Pierry P.M."/>
            <person name="da Silva A.M."/>
        </authorList>
    </citation>
    <scope>NUCLEOTIDE SEQUENCE [LARGE SCALE GENOMIC DNA]</scope>
    <source>
        <strain evidence="9">Hib4</strain>
    </source>
</reference>
<evidence type="ECO:0000256" key="2">
    <source>
        <dbReference type="ARBA" id="ARBA00006671"/>
    </source>
</evidence>
<dbReference type="PANTHER" id="PTHR33420">
    <property type="entry name" value="FIMBRIAL SUBUNIT ELFA-RELATED"/>
    <property type="match status" value="1"/>
</dbReference>
<evidence type="ECO:0000259" key="6">
    <source>
        <dbReference type="Pfam" id="PF00419"/>
    </source>
</evidence>
<organism evidence="8 9">
    <name type="scientific">Xylella fastidiosa</name>
    <dbReference type="NCBI Taxonomy" id="2371"/>
    <lineage>
        <taxon>Bacteria</taxon>
        <taxon>Pseudomonadati</taxon>
        <taxon>Pseudomonadota</taxon>
        <taxon>Gammaproteobacteria</taxon>
        <taxon>Lysobacterales</taxon>
        <taxon>Lysobacteraceae</taxon>
        <taxon>Xylella</taxon>
    </lineage>
</organism>
<evidence type="ECO:0000313" key="9">
    <source>
        <dbReference type="Proteomes" id="UP000196980"/>
    </source>
</evidence>
<dbReference type="AlphaFoldDB" id="A0ABC8AAR4"/>
<evidence type="ECO:0000256" key="5">
    <source>
        <dbReference type="SAM" id="SignalP"/>
    </source>
</evidence>
<keyword evidence="4" id="KW-0281">Fimbrium</keyword>
<dbReference type="Pfam" id="PF22003">
    <property type="entry name" value="MrkDrd"/>
    <property type="match status" value="1"/>
</dbReference>
<protein>
    <submittedName>
        <fullName evidence="8">Type 1 fimbrial protein</fullName>
    </submittedName>
</protein>
<evidence type="ECO:0000313" key="8">
    <source>
        <dbReference type="EMBL" id="ALR05552.2"/>
    </source>
</evidence>
<dbReference type="PANTHER" id="PTHR33420:SF3">
    <property type="entry name" value="FIMBRIAL SUBUNIT ELFA"/>
    <property type="match status" value="1"/>
</dbReference>
<evidence type="ECO:0000256" key="1">
    <source>
        <dbReference type="ARBA" id="ARBA00004561"/>
    </source>
</evidence>
<dbReference type="Proteomes" id="UP000196980">
    <property type="component" value="Chromosome"/>
</dbReference>
<dbReference type="Gene3D" id="2.60.40.1090">
    <property type="entry name" value="Fimbrial-type adhesion domain"/>
    <property type="match status" value="1"/>
</dbReference>
<dbReference type="GO" id="GO:0009289">
    <property type="term" value="C:pilus"/>
    <property type="evidence" value="ECO:0007669"/>
    <property type="project" value="UniProtKB-SubCell"/>
</dbReference>
<dbReference type="RefSeq" id="WP_157293224.1">
    <property type="nucleotide sequence ID" value="NZ_CP009885.1"/>
</dbReference>
<dbReference type="InterPro" id="IPR054160">
    <property type="entry name" value="MrkD_recept-bd"/>
</dbReference>
<feature type="signal peptide" evidence="5">
    <location>
        <begin position="1"/>
        <end position="37"/>
    </location>
</feature>
<feature type="chain" id="PRO_5044863019" evidence="5">
    <location>
        <begin position="38"/>
        <end position="356"/>
    </location>
</feature>
<evidence type="ECO:0000256" key="3">
    <source>
        <dbReference type="ARBA" id="ARBA00022729"/>
    </source>
</evidence>
<dbReference type="SUPFAM" id="SSF49401">
    <property type="entry name" value="Bacterial adhesins"/>
    <property type="match status" value="2"/>
</dbReference>
<keyword evidence="3 5" id="KW-0732">Signal</keyword>
<dbReference type="InterPro" id="IPR050263">
    <property type="entry name" value="Bact_Fimbrial_Adh_Pro"/>
</dbReference>
<dbReference type="Gene3D" id="2.60.40.3310">
    <property type="match status" value="1"/>
</dbReference>
<accession>A0ABC8AAR4</accession>
<sequence>MSIVNTIGVAHTSTYQQRTLKIIAACLTMLIAPHVQATCTIKEGIVAQNIDFGAGRILIQPSLAIGDRIALLTHNINRVQDYGTCVTNGNLYGVFTRSMTPISGMNKVYATDVAGVGIRLYREAGTGKQSDFYPYTFNPSIPPGKITYLSLNGGYFQVELIKTAATTGSGPIASAGPFTTYYADGSGIGRPILTSSLSGIGITIVTSTCQVDAGSKNIAVNFGSVSSNTFKGLGSKGPERDFTINLICHGGNVTEADQAQISVRIDGTQDSSGQSGVLAITSASDAASNVGIELVDLLTGSERQVVFGQAITLGRTTINASSTLSLPMRARYIQTQTGKVGPGAAKGTATFTIEYQ</sequence>
<dbReference type="InterPro" id="IPR036937">
    <property type="entry name" value="Adhesion_dom_fimbrial_sf"/>
</dbReference>